<dbReference type="GeneID" id="123020028"/>
<dbReference type="GO" id="GO:0032210">
    <property type="term" value="P:regulation of telomere maintenance via telomerase"/>
    <property type="evidence" value="ECO:0007669"/>
    <property type="project" value="TreeGrafter"/>
</dbReference>
<evidence type="ECO:0000256" key="7">
    <source>
        <dbReference type="ARBA" id="ARBA00023125"/>
    </source>
</evidence>
<evidence type="ECO:0000256" key="9">
    <source>
        <dbReference type="ARBA" id="ARBA00084040"/>
    </source>
</evidence>
<dbReference type="InterPro" id="IPR011564">
    <property type="entry name" value="Telomer_end-bd_POT1/Cdc13"/>
</dbReference>
<dbReference type="Proteomes" id="UP000694545">
    <property type="component" value="Unplaced"/>
</dbReference>
<dbReference type="InterPro" id="IPR028389">
    <property type="entry name" value="POT1"/>
</dbReference>
<evidence type="ECO:0000256" key="2">
    <source>
        <dbReference type="ARBA" id="ARBA00004574"/>
    </source>
</evidence>
<evidence type="ECO:0000256" key="5">
    <source>
        <dbReference type="ARBA" id="ARBA00022454"/>
    </source>
</evidence>
<comment type="similarity">
    <text evidence="3">Belongs to the telombin family.</text>
</comment>
<dbReference type="PANTHER" id="PTHR14513:SF0">
    <property type="entry name" value="PROTECTION OF TELOMERES PROTEIN 1"/>
    <property type="match status" value="1"/>
</dbReference>
<dbReference type="CDD" id="cd20374">
    <property type="entry name" value="Pot1C"/>
    <property type="match status" value="1"/>
</dbReference>
<evidence type="ECO:0000256" key="6">
    <source>
        <dbReference type="ARBA" id="ARBA00022895"/>
    </source>
</evidence>
<dbReference type="KEGG" id="vko:123020028"/>
<dbReference type="Pfam" id="PF16686">
    <property type="entry name" value="POT1PC"/>
    <property type="match status" value="1"/>
</dbReference>
<dbReference type="CDD" id="cd04497">
    <property type="entry name" value="hPOT1_OB1_like"/>
    <property type="match status" value="1"/>
</dbReference>
<feature type="domain" description="Telomeric single stranded DNA binding POT1/Cdc13" evidence="10">
    <location>
        <begin position="155"/>
        <end position="285"/>
    </location>
</feature>
<evidence type="ECO:0000313" key="12">
    <source>
        <dbReference type="Proteomes" id="UP000694545"/>
    </source>
</evidence>
<dbReference type="Gene3D" id="2.40.50.140">
    <property type="entry name" value="Nucleic acid-binding proteins"/>
    <property type="match status" value="2"/>
</dbReference>
<dbReference type="InterPro" id="IPR032042">
    <property type="entry name" value="POT1PC"/>
</dbReference>
<dbReference type="AlphaFoldDB" id="A0A8D2Q6H7"/>
<dbReference type="SUPFAM" id="SSF50249">
    <property type="entry name" value="Nucleic acid-binding proteins"/>
    <property type="match status" value="2"/>
</dbReference>
<dbReference type="Ensembl" id="ENSVKKT00000023726.1">
    <property type="protein sequence ID" value="ENSVKKP00000023152.1"/>
    <property type="gene ID" value="ENSVKKG00000015370.1"/>
</dbReference>
<protein>
    <recommendedName>
        <fullName evidence="4">Protection of telomeres protein 1</fullName>
    </recommendedName>
    <alternativeName>
        <fullName evidence="9">POT1-like telomere end-binding protein</fullName>
    </alternativeName>
</protein>
<gene>
    <name evidence="11" type="primary">POT1</name>
</gene>
<sequence length="774" mass="86407">MPVQVLRGSARVLKNSLPSYLQKVDFEHLQLGCDCANKYVQGTVVELQHITGRGNRTSFKTVLQESENSDSGTGTINTFMFGKLAEDCAKVTNQGDIMIVTGFSLAESNSENDKHCCQLEVSDEAGSIIYISSRSSRTAAGSETVAMPVSPKYTYTPLNRLKGGTVVNVYGAVKFFKPPYICKGTDFCSVITIVDQSNAKLICTLFNANKNALPEVYRNGDIVRFHRIKVSEFNGQLQGLSNCGFAALTFDGTIGAPLTPRSTSKLFTFTDEDKKTVENLRIWVASNFQNSAPSAKLSHIQQSMYFELTCQLVGKAKVDGSSYLLKVWDGTKCPFPSWKVLVKEDDLEGDGILINQLRNLTVDIVVYDNHVQLAKSLKVGSFIRMYNLHAKPQGLEGRSDISYIQFHLHGGTGYGRGIIVLPESYADVKELKAFLDSVEVTENECSEGASSSELEHTYGPLGSYMERCQQLSVTVLTDHQHFDTTALATIMNSRIPQPYRIRAKLTKFEPKKLYQSVKLHCPQCNLLAEVPDEAELDSLLQEASATCSNSDLLTTSFCEAVAWDTENKEQQRIVVHFVKHDDLLRKAEDGIILIEGGTRKDILKLSKIFKGIITVRSTEDNLMLLDLSAPFFWQENMQYYGCKRCSSPKAVSSLGSLVAQEDPSWEPTTISQALGVVPLQYVFLMKFTLDDGTGTLDVYLMDSGKFFQIPASKVLISNIFQEKMERIMDKFCPTDNTLDELPWLECFIKSYYVKDRLEEQLCYQIFDTTIAEDV</sequence>
<evidence type="ECO:0000259" key="10">
    <source>
        <dbReference type="SMART" id="SM00976"/>
    </source>
</evidence>
<dbReference type="GO" id="GO:0010521">
    <property type="term" value="F:telomerase inhibitor activity"/>
    <property type="evidence" value="ECO:0007669"/>
    <property type="project" value="TreeGrafter"/>
</dbReference>
<evidence type="ECO:0000256" key="3">
    <source>
        <dbReference type="ARBA" id="ARBA00008442"/>
    </source>
</evidence>
<dbReference type="GO" id="GO:0005654">
    <property type="term" value="C:nucleoplasm"/>
    <property type="evidence" value="ECO:0007669"/>
    <property type="project" value="UniProtKB-ARBA"/>
</dbReference>
<reference evidence="11" key="2">
    <citation type="submission" date="2025-09" db="UniProtKB">
        <authorList>
            <consortium name="Ensembl"/>
        </authorList>
    </citation>
    <scope>IDENTIFICATION</scope>
</reference>
<dbReference type="FunFam" id="2.40.50.140:FF:000119">
    <property type="entry name" value="Protection of telomeres 1 homolog"/>
    <property type="match status" value="1"/>
</dbReference>
<dbReference type="RefSeq" id="XP_044279314.1">
    <property type="nucleotide sequence ID" value="XM_044423379.1"/>
</dbReference>
<keyword evidence="12" id="KW-1185">Reference proteome</keyword>
<dbReference type="Pfam" id="PF21375">
    <property type="entry name" value="POT1_C_insert"/>
    <property type="match status" value="1"/>
</dbReference>
<proteinExistence type="inferred from homology"/>
<keyword evidence="8" id="KW-0539">Nucleus</keyword>
<keyword evidence="7" id="KW-0238">DNA-binding</keyword>
<keyword evidence="5" id="KW-0158">Chromosome</keyword>
<keyword evidence="6" id="KW-0779">Telomere</keyword>
<dbReference type="CTD" id="25913"/>
<dbReference type="GO" id="GO:0000783">
    <property type="term" value="C:nuclear telomere cap complex"/>
    <property type="evidence" value="ECO:0007669"/>
    <property type="project" value="TreeGrafter"/>
</dbReference>
<dbReference type="PANTHER" id="PTHR14513">
    <property type="entry name" value="PROTECTION OF TELOMERES 1"/>
    <property type="match status" value="1"/>
</dbReference>
<dbReference type="Pfam" id="PF02765">
    <property type="entry name" value="POT1"/>
    <property type="match status" value="1"/>
</dbReference>
<organism evidence="11 12">
    <name type="scientific">Varanus komodoensis</name>
    <name type="common">Komodo dragon</name>
    <dbReference type="NCBI Taxonomy" id="61221"/>
    <lineage>
        <taxon>Eukaryota</taxon>
        <taxon>Metazoa</taxon>
        <taxon>Chordata</taxon>
        <taxon>Craniata</taxon>
        <taxon>Vertebrata</taxon>
        <taxon>Euteleostomi</taxon>
        <taxon>Lepidosauria</taxon>
        <taxon>Squamata</taxon>
        <taxon>Bifurcata</taxon>
        <taxon>Unidentata</taxon>
        <taxon>Episquamata</taxon>
        <taxon>Toxicofera</taxon>
        <taxon>Anguimorpha</taxon>
        <taxon>Paleoanguimorpha</taxon>
        <taxon>Varanoidea</taxon>
        <taxon>Varanidae</taxon>
        <taxon>Varanus</taxon>
    </lineage>
</organism>
<dbReference type="InterPro" id="IPR012340">
    <property type="entry name" value="NA-bd_OB-fold"/>
</dbReference>
<dbReference type="GO" id="GO:0098505">
    <property type="term" value="F:G-rich strand telomeric DNA binding"/>
    <property type="evidence" value="ECO:0007669"/>
    <property type="project" value="TreeGrafter"/>
</dbReference>
<name>A0A8D2Q6H7_VARKO</name>
<comment type="subcellular location">
    <subcellularLocation>
        <location evidence="2">Chromosome</location>
        <location evidence="2">Telomere</location>
    </subcellularLocation>
    <subcellularLocation>
        <location evidence="1">Nucleus</location>
    </subcellularLocation>
</comment>
<dbReference type="OrthoDB" id="2186770at2759"/>
<dbReference type="OMA" id="NHVHLAK"/>
<evidence type="ECO:0000256" key="1">
    <source>
        <dbReference type="ARBA" id="ARBA00004123"/>
    </source>
</evidence>
<dbReference type="SMART" id="SM00976">
    <property type="entry name" value="Telo_bind"/>
    <property type="match status" value="1"/>
</dbReference>
<accession>A0A8D2Q6H7</accession>
<dbReference type="FunFam" id="2.40.50.140:FF:000138">
    <property type="entry name" value="Protection of telomeres 1 homolog"/>
    <property type="match status" value="1"/>
</dbReference>
<evidence type="ECO:0000256" key="8">
    <source>
        <dbReference type="ARBA" id="ARBA00023242"/>
    </source>
</evidence>
<evidence type="ECO:0000256" key="4">
    <source>
        <dbReference type="ARBA" id="ARBA00015253"/>
    </source>
</evidence>
<reference evidence="11" key="1">
    <citation type="submission" date="2025-08" db="UniProtKB">
        <authorList>
            <consortium name="Ensembl"/>
        </authorList>
    </citation>
    <scope>IDENTIFICATION</scope>
</reference>
<dbReference type="GO" id="GO:0016233">
    <property type="term" value="P:telomere capping"/>
    <property type="evidence" value="ECO:0007669"/>
    <property type="project" value="TreeGrafter"/>
</dbReference>
<evidence type="ECO:0000313" key="11">
    <source>
        <dbReference type="Ensembl" id="ENSVKKP00000023152.1"/>
    </source>
</evidence>
<dbReference type="InterPro" id="IPR048953">
    <property type="entry name" value="POT1_C_insert"/>
</dbReference>
<dbReference type="CDD" id="cd04498">
    <property type="entry name" value="hPOT1_OB2"/>
    <property type="match status" value="1"/>
</dbReference>